<evidence type="ECO:0000313" key="1">
    <source>
        <dbReference type="EMBL" id="MXU94391.1"/>
    </source>
</evidence>
<protein>
    <submittedName>
        <fullName evidence="1">Uncharacterized protein</fullName>
    </submittedName>
</protein>
<reference evidence="1" key="1">
    <citation type="submission" date="2019-12" db="EMBL/GenBank/DDBJ databases">
        <title>An insight into the sialome of adult female Ixodes ricinus ticks feeding for 6 days.</title>
        <authorList>
            <person name="Perner J."/>
            <person name="Ribeiro J.M.C."/>
        </authorList>
    </citation>
    <scope>NUCLEOTIDE SEQUENCE</scope>
    <source>
        <strain evidence="1">Semi-engorged</strain>
        <tissue evidence="1">Salivary glands</tissue>
    </source>
</reference>
<name>A0A6B0UXZ4_IXORI</name>
<dbReference type="AlphaFoldDB" id="A0A6B0UXZ4"/>
<proteinExistence type="predicted"/>
<dbReference type="EMBL" id="GIFC01012308">
    <property type="protein sequence ID" value="MXU94391.1"/>
    <property type="molecule type" value="Transcribed_RNA"/>
</dbReference>
<accession>A0A6B0UXZ4</accession>
<organism evidence="1">
    <name type="scientific">Ixodes ricinus</name>
    <name type="common">Common tick</name>
    <name type="synonym">Acarus ricinus</name>
    <dbReference type="NCBI Taxonomy" id="34613"/>
    <lineage>
        <taxon>Eukaryota</taxon>
        <taxon>Metazoa</taxon>
        <taxon>Ecdysozoa</taxon>
        <taxon>Arthropoda</taxon>
        <taxon>Chelicerata</taxon>
        <taxon>Arachnida</taxon>
        <taxon>Acari</taxon>
        <taxon>Parasitiformes</taxon>
        <taxon>Ixodida</taxon>
        <taxon>Ixodoidea</taxon>
        <taxon>Ixodidae</taxon>
        <taxon>Ixodinae</taxon>
        <taxon>Ixodes</taxon>
    </lineage>
</organism>
<sequence>MCRLLWGSSYFVMLRKTHYKPVHIVFTNLEKIFTKTNTDAPLCLSLSFTSNCVSCTVLFFFCEACAYLPNYKQCIFSEPSLNGLFFDVFSRRRLCMFVIRPVNFGDFCFYPFVFFSVCKQRHRRFVFQLLSSARRLILSLQIYGNYGMFCAIRVTLPPAFSC</sequence>